<reference evidence="1 2" key="1">
    <citation type="journal article" date="2016" name="Nat. Commun.">
        <title>Thousands of microbial genomes shed light on interconnected biogeochemical processes in an aquifer system.</title>
        <authorList>
            <person name="Anantharaman K."/>
            <person name="Brown C.T."/>
            <person name="Hug L.A."/>
            <person name="Sharon I."/>
            <person name="Castelle C.J."/>
            <person name="Probst A.J."/>
            <person name="Thomas B.C."/>
            <person name="Singh A."/>
            <person name="Wilkins M.J."/>
            <person name="Karaoz U."/>
            <person name="Brodie E.L."/>
            <person name="Williams K.H."/>
            <person name="Hubbard S.S."/>
            <person name="Banfield J.F."/>
        </authorList>
    </citation>
    <scope>NUCLEOTIDE SEQUENCE [LARGE SCALE GENOMIC DNA]</scope>
</reference>
<dbReference type="AlphaFoldDB" id="A0A1F6TU28"/>
<dbReference type="EMBL" id="MFSU01000024">
    <property type="protein sequence ID" value="OGI48572.1"/>
    <property type="molecule type" value="Genomic_DNA"/>
</dbReference>
<sequence>MPITRKFRETVWTRAQGDARFRAAMLTEAINELLAGGIDTGKAMLRDYVNATLTFDGLAKETGKPSKSLQRMLGPRGNPTAESLFGIIKVLQAAEHIQLAVKTTRRAA</sequence>
<evidence type="ECO:0000313" key="1">
    <source>
        <dbReference type="EMBL" id="OGI48572.1"/>
    </source>
</evidence>
<evidence type="ECO:0000313" key="2">
    <source>
        <dbReference type="Proteomes" id="UP000178885"/>
    </source>
</evidence>
<name>A0A1F6TU28_9PROT</name>
<dbReference type="STRING" id="1817760.A2151_02445"/>
<gene>
    <name evidence="1" type="ORF">A2151_02445</name>
</gene>
<organism evidence="1 2">
    <name type="scientific">Candidatus Muproteobacteria bacterium RBG_16_65_34</name>
    <dbReference type="NCBI Taxonomy" id="1817760"/>
    <lineage>
        <taxon>Bacteria</taxon>
        <taxon>Pseudomonadati</taxon>
        <taxon>Pseudomonadota</taxon>
        <taxon>Candidatus Muproteobacteria</taxon>
    </lineage>
</organism>
<dbReference type="Proteomes" id="UP000178885">
    <property type="component" value="Unassembled WGS sequence"/>
</dbReference>
<proteinExistence type="predicted"/>
<comment type="caution">
    <text evidence="1">The sequence shown here is derived from an EMBL/GenBank/DDBJ whole genome shotgun (WGS) entry which is preliminary data.</text>
</comment>
<protein>
    <submittedName>
        <fullName evidence="1">Transcriptional regulator</fullName>
    </submittedName>
</protein>
<accession>A0A1F6TU28</accession>